<proteinExistence type="predicted"/>
<name>A0A318TVM1_9BACL</name>
<accession>A0A318TVM1</accession>
<dbReference type="SUPFAM" id="SSF101386">
    <property type="entry name" value="all-alpha NTP pyrophosphatases"/>
    <property type="match status" value="1"/>
</dbReference>
<dbReference type="CDD" id="cd11543">
    <property type="entry name" value="NTP-PPase_u6"/>
    <property type="match status" value="1"/>
</dbReference>
<comment type="caution">
    <text evidence="1">The sequence shown here is derived from an EMBL/GenBank/DDBJ whole genome shotgun (WGS) entry which is preliminary data.</text>
</comment>
<dbReference type="RefSeq" id="WP_107931792.1">
    <property type="nucleotide sequence ID" value="NZ_CP085009.1"/>
</dbReference>
<dbReference type="EMBL" id="QJTJ01000002">
    <property type="protein sequence ID" value="PYF08413.1"/>
    <property type="molecule type" value="Genomic_DNA"/>
</dbReference>
<gene>
    <name evidence="1" type="ORF">BJ095_102179</name>
</gene>
<dbReference type="Proteomes" id="UP000247416">
    <property type="component" value="Unassembled WGS sequence"/>
</dbReference>
<dbReference type="Gene3D" id="1.10.287.1080">
    <property type="entry name" value="MazG-like"/>
    <property type="match status" value="1"/>
</dbReference>
<dbReference type="AlphaFoldDB" id="A0A318TVM1"/>
<protein>
    <recommendedName>
        <fullName evidence="3">MazG-like protein</fullName>
    </recommendedName>
</protein>
<keyword evidence="2" id="KW-1185">Reference proteome</keyword>
<evidence type="ECO:0008006" key="3">
    <source>
        <dbReference type="Google" id="ProtNLM"/>
    </source>
</evidence>
<reference evidence="1 2" key="1">
    <citation type="submission" date="2018-06" db="EMBL/GenBank/DDBJ databases">
        <title>Genomic Encyclopedia of Archaeal and Bacterial Type Strains, Phase II (KMG-II): from individual species to whole genera.</title>
        <authorList>
            <person name="Goeker M."/>
        </authorList>
    </citation>
    <scope>NUCLEOTIDE SEQUENCE [LARGE SCALE GENOMIC DNA]</scope>
    <source>
        <strain evidence="1 2">KACC 16626</strain>
    </source>
</reference>
<evidence type="ECO:0000313" key="2">
    <source>
        <dbReference type="Proteomes" id="UP000247416"/>
    </source>
</evidence>
<sequence>MNFSDIAERSIQLRKAYHRLERQYHESEWTVEEDALAFLTDAGLVGRLTMSQQKRWPISGGSETNLEHKIGECMWWLIVLAERMDIDSGEALEKFLTKTEAKLKE</sequence>
<dbReference type="OrthoDB" id="196226at2"/>
<organism evidence="1 2">
    <name type="scientific">Ureibacillus chungkukjangi</name>
    <dbReference type="NCBI Taxonomy" id="1202712"/>
    <lineage>
        <taxon>Bacteria</taxon>
        <taxon>Bacillati</taxon>
        <taxon>Bacillota</taxon>
        <taxon>Bacilli</taxon>
        <taxon>Bacillales</taxon>
        <taxon>Caryophanaceae</taxon>
        <taxon>Ureibacillus</taxon>
    </lineage>
</organism>
<evidence type="ECO:0000313" key="1">
    <source>
        <dbReference type="EMBL" id="PYF08413.1"/>
    </source>
</evidence>